<evidence type="ECO:0000256" key="4">
    <source>
        <dbReference type="ARBA" id="ARBA00022729"/>
    </source>
</evidence>
<feature type="domain" description="POTRA" evidence="7">
    <location>
        <begin position="418"/>
        <end position="493"/>
    </location>
</feature>
<keyword evidence="9" id="KW-1185">Reference proteome</keyword>
<name>A0A917J6K1_9BACT</name>
<evidence type="ECO:0000256" key="5">
    <source>
        <dbReference type="ARBA" id="ARBA00023136"/>
    </source>
</evidence>
<dbReference type="RefSeq" id="WP_309790820.1">
    <property type="nucleotide sequence ID" value="NZ_JAVDQE010000006.1"/>
</dbReference>
<dbReference type="PANTHER" id="PTHR12815">
    <property type="entry name" value="SORTING AND ASSEMBLY MACHINERY SAMM50 PROTEIN FAMILY MEMBER"/>
    <property type="match status" value="1"/>
</dbReference>
<dbReference type="PROSITE" id="PS51779">
    <property type="entry name" value="POTRA"/>
    <property type="match status" value="2"/>
</dbReference>
<evidence type="ECO:0000256" key="6">
    <source>
        <dbReference type="ARBA" id="ARBA00023237"/>
    </source>
</evidence>
<evidence type="ECO:0000259" key="7">
    <source>
        <dbReference type="PROSITE" id="PS51779"/>
    </source>
</evidence>
<sequence>MGTRFAMAQVPEQKPDSTGQITSIDADLMNLLNQKTPKKYKIGTIKVTGNKFFDEALLLSIAGINPGDEISIPGGDNFAKAITKLWAQNYFSDVEIYVTRLDGKSIDLEIAVTERPRLSKFYFRGAKKSEQDDLKAKTGLIIGRVITENMKVSAIDAIKKYYFDKAYRNITVRTEEVNDPSAENYQLLYFNINKSNKVKIDEIRFVGNQVDEAKLKKQLKGTKERSRFTLYPTKDTIGWVDPKVYTFEQYVKEWGFLVPSKTKKLVDPYVRFKLFTSAKFNDKKYDEDKINLIDYYNSLGYRDAAIVKDTMYYIDGNMHINIRVDEGHKYYFGNIAWRGNTKYSDSLLTEILAIRKGDTYNAELLNKKLGRSVSPEGGDISGLYMDDGYLFFRTDPVETAVYNDTIDYEIRIVEGPQATIEKVTIAGNDKTKEHVIRRELRTIPGDKFSRQLLIRSQREIANLGYFNQEKIGINPVPNPDKGTVDINYTLEEKSSDQLELSAGFGGGIGLTGTLGVTFNNFSAKNIFSKKAWDPLPTGDGQKLSLRVQSNGRAYRSYNVSFTEPWLGGKKRNAFTVGLFDTKYSNAYNYMTGRYEKAAGDTSFFRTTGVSVGLAKQLKWPDDYFNLGFTLSYARYQLRNYAIDRNLTLRDGSIWQNGHSNNLSLKVALQRSSVDQPIFPRSGSNYLLSVQLTPPYSLLNPGVVRESNPYKWVEYHKWRFTGEWYVPLTAPHGAERNKQLVLKAAAKYGFIGRYNNDLQVSPFERFQVGDAGLSNTFALLGYDIIAQRGYPVYETSDPTINPDQQGASRYFTMFNKYVLELRYPLSLNPSSTIYGLTFFEAANGWYSFKDYNPFRLRRSVGVGMRFFLPMFGLLGFDYGIGLDRTTPGNGLKGASRFTFMLGFEPE</sequence>
<dbReference type="Gene3D" id="2.40.160.50">
    <property type="entry name" value="membrane protein fhac: a member of the omp85/tpsb transporter family"/>
    <property type="match status" value="1"/>
</dbReference>
<dbReference type="Gene3D" id="3.10.20.310">
    <property type="entry name" value="membrane protein fhac"/>
    <property type="match status" value="4"/>
</dbReference>
<keyword evidence="5" id="KW-0472">Membrane</keyword>
<dbReference type="PANTHER" id="PTHR12815:SF47">
    <property type="entry name" value="TRANSLOCATION AND ASSEMBLY MODULE SUBUNIT TAMA"/>
    <property type="match status" value="1"/>
</dbReference>
<evidence type="ECO:0000313" key="8">
    <source>
        <dbReference type="EMBL" id="GGH81327.1"/>
    </source>
</evidence>
<dbReference type="InterPro" id="IPR010827">
    <property type="entry name" value="BamA/TamA_POTRA"/>
</dbReference>
<evidence type="ECO:0000256" key="3">
    <source>
        <dbReference type="ARBA" id="ARBA00022692"/>
    </source>
</evidence>
<dbReference type="Pfam" id="PF07244">
    <property type="entry name" value="POTRA"/>
    <property type="match status" value="4"/>
</dbReference>
<reference evidence="8" key="1">
    <citation type="journal article" date="2014" name="Int. J. Syst. Evol. Microbiol.">
        <title>Complete genome sequence of Corynebacterium casei LMG S-19264T (=DSM 44701T), isolated from a smear-ripened cheese.</title>
        <authorList>
            <consortium name="US DOE Joint Genome Institute (JGI-PGF)"/>
            <person name="Walter F."/>
            <person name="Albersmeier A."/>
            <person name="Kalinowski J."/>
            <person name="Ruckert C."/>
        </authorList>
    </citation>
    <scope>NUCLEOTIDE SEQUENCE</scope>
    <source>
        <strain evidence="8">CGMCC 1.15290</strain>
    </source>
</reference>
<dbReference type="AlphaFoldDB" id="A0A917J6K1"/>
<feature type="domain" description="POTRA" evidence="7">
    <location>
        <begin position="40"/>
        <end position="115"/>
    </location>
</feature>
<keyword evidence="2" id="KW-1134">Transmembrane beta strand</keyword>
<keyword evidence="6" id="KW-0998">Cell outer membrane</keyword>
<reference evidence="8" key="2">
    <citation type="submission" date="2020-09" db="EMBL/GenBank/DDBJ databases">
        <authorList>
            <person name="Sun Q."/>
            <person name="Zhou Y."/>
        </authorList>
    </citation>
    <scope>NUCLEOTIDE SEQUENCE</scope>
    <source>
        <strain evidence="8">CGMCC 1.15290</strain>
    </source>
</reference>
<comment type="subcellular location">
    <subcellularLocation>
        <location evidence="1">Membrane</location>
    </subcellularLocation>
</comment>
<dbReference type="InterPro" id="IPR023707">
    <property type="entry name" value="OM_assembly_BamA"/>
</dbReference>
<evidence type="ECO:0000256" key="2">
    <source>
        <dbReference type="ARBA" id="ARBA00022452"/>
    </source>
</evidence>
<evidence type="ECO:0000256" key="1">
    <source>
        <dbReference type="ARBA" id="ARBA00004370"/>
    </source>
</evidence>
<organism evidence="8 9">
    <name type="scientific">Filimonas zeae</name>
    <dbReference type="NCBI Taxonomy" id="1737353"/>
    <lineage>
        <taxon>Bacteria</taxon>
        <taxon>Pseudomonadati</taxon>
        <taxon>Bacteroidota</taxon>
        <taxon>Chitinophagia</taxon>
        <taxon>Chitinophagales</taxon>
        <taxon>Chitinophagaceae</taxon>
        <taxon>Filimonas</taxon>
    </lineage>
</organism>
<keyword evidence="3" id="KW-0812">Transmembrane</keyword>
<dbReference type="InterPro" id="IPR039910">
    <property type="entry name" value="D15-like"/>
</dbReference>
<evidence type="ECO:0000313" key="9">
    <source>
        <dbReference type="Proteomes" id="UP000627292"/>
    </source>
</evidence>
<accession>A0A917J6K1</accession>
<dbReference type="PIRSF" id="PIRSF006076">
    <property type="entry name" value="OM_assembly_OMP85"/>
    <property type="match status" value="1"/>
</dbReference>
<gene>
    <name evidence="8" type="ORF">GCM10011379_53550</name>
</gene>
<dbReference type="GO" id="GO:0019867">
    <property type="term" value="C:outer membrane"/>
    <property type="evidence" value="ECO:0007669"/>
    <property type="project" value="InterPro"/>
</dbReference>
<comment type="caution">
    <text evidence="8">The sequence shown here is derived from an EMBL/GenBank/DDBJ whole genome shotgun (WGS) entry which is preliminary data.</text>
</comment>
<dbReference type="InterPro" id="IPR034746">
    <property type="entry name" value="POTRA"/>
</dbReference>
<dbReference type="EMBL" id="BMIB01000006">
    <property type="protein sequence ID" value="GGH81327.1"/>
    <property type="molecule type" value="Genomic_DNA"/>
</dbReference>
<proteinExistence type="predicted"/>
<dbReference type="GO" id="GO:0071709">
    <property type="term" value="P:membrane assembly"/>
    <property type="evidence" value="ECO:0007669"/>
    <property type="project" value="InterPro"/>
</dbReference>
<dbReference type="Proteomes" id="UP000627292">
    <property type="component" value="Unassembled WGS sequence"/>
</dbReference>
<protein>
    <submittedName>
        <fullName evidence="8">Membrane protein</fullName>
    </submittedName>
</protein>
<keyword evidence="4" id="KW-0732">Signal</keyword>